<accession>A0A0J5P5R3</accession>
<feature type="transmembrane region" description="Helical" evidence="2">
    <location>
        <begin position="385"/>
        <end position="404"/>
    </location>
</feature>
<protein>
    <recommendedName>
        <fullName evidence="5">Cobalamin adenosyltransferase</fullName>
    </recommendedName>
</protein>
<evidence type="ECO:0008006" key="5">
    <source>
        <dbReference type="Google" id="ProtNLM"/>
    </source>
</evidence>
<dbReference type="Proteomes" id="UP000036270">
    <property type="component" value="Unassembled WGS sequence"/>
</dbReference>
<dbReference type="EMBL" id="JWIZ01000066">
    <property type="protein sequence ID" value="KMK50809.1"/>
    <property type="molecule type" value="Genomic_DNA"/>
</dbReference>
<dbReference type="AlphaFoldDB" id="A0A0J5P5R3"/>
<keyword evidence="2" id="KW-0812">Transmembrane</keyword>
<reference evidence="3 4" key="1">
    <citation type="submission" date="2014-12" db="EMBL/GenBank/DDBJ databases">
        <title>Reclassification of Actinobacillus muris as Muribacter muris.</title>
        <authorList>
            <person name="Christensen H."/>
            <person name="Nicklas W."/>
            <person name="Bisgaard M."/>
        </authorList>
    </citation>
    <scope>NUCLEOTIDE SEQUENCE [LARGE SCALE GENOMIC DNA]</scope>
    <source>
        <strain evidence="3 4">Ackerman80-443D</strain>
    </source>
</reference>
<feature type="compositionally biased region" description="Basic and acidic residues" evidence="1">
    <location>
        <begin position="196"/>
        <end position="205"/>
    </location>
</feature>
<keyword evidence="2" id="KW-0472">Membrane</keyword>
<feature type="compositionally biased region" description="Basic and acidic residues" evidence="1">
    <location>
        <begin position="173"/>
        <end position="184"/>
    </location>
</feature>
<evidence type="ECO:0000256" key="1">
    <source>
        <dbReference type="SAM" id="MobiDB-lite"/>
    </source>
</evidence>
<organism evidence="3 4">
    <name type="scientific">Muribacter muris</name>
    <dbReference type="NCBI Taxonomy" id="67855"/>
    <lineage>
        <taxon>Bacteria</taxon>
        <taxon>Pseudomonadati</taxon>
        <taxon>Pseudomonadota</taxon>
        <taxon>Gammaproteobacteria</taxon>
        <taxon>Pasteurellales</taxon>
        <taxon>Pasteurellaceae</taxon>
        <taxon>Muribacter</taxon>
    </lineage>
</organism>
<keyword evidence="4" id="KW-1185">Reference proteome</keyword>
<proteinExistence type="predicted"/>
<evidence type="ECO:0000313" key="3">
    <source>
        <dbReference type="EMBL" id="KMK50809.1"/>
    </source>
</evidence>
<dbReference type="RefSeq" id="WP_047977593.1">
    <property type="nucleotide sequence ID" value="NZ_JWIZ01000066.1"/>
</dbReference>
<gene>
    <name evidence="3" type="ORF">RO21_09725</name>
</gene>
<keyword evidence="2" id="KW-1133">Transmembrane helix</keyword>
<evidence type="ECO:0000256" key="2">
    <source>
        <dbReference type="SAM" id="Phobius"/>
    </source>
</evidence>
<feature type="region of interest" description="Disordered" evidence="1">
    <location>
        <begin position="173"/>
        <end position="205"/>
    </location>
</feature>
<dbReference type="PATRIC" id="fig|67855.3.peg.2051"/>
<evidence type="ECO:0000313" key="4">
    <source>
        <dbReference type="Proteomes" id="UP000036270"/>
    </source>
</evidence>
<name>A0A0J5P5R3_9PAST</name>
<sequence>MTTETRQFDWVSELHKTTIHSLTTSFGLDFLLFEDKKGGNVDTIHNARKGIYATEEAKNAYDNREAYDSHKYHSHKNYISQGKHDKKLQQSGILHDKYRNQTMLRNENRQLDHTISAKEIHNDRGRVLAGLDGSELANQSSNLNSTHGYINNLKREHSTEKFVTEIIPKKLKQLKDQSNKDRVKLSSMPETTSQQRNEKRQLKKEQEKIEALEVISKNSKSMIDADNKARRAYDKQINITYYLNSKFFKNSVKQAGISGIKTGMRQALGFILAEVWFELKEQIPYILTKNKNNFDYNSFIQDIRTTFSNIFERVKSRFNDILVVFRDASLSGVLANISTTLINIFATTTKIIGKIIREMYIHLINAAKLIFFNPDKLSLGELTKAVLKILATGISVLIGSIINIELNKLLVTIPFGSEISSFLSSLITGILTLGISYFLEYSDFMKKIWSALDNFFKNKYDLLLEDMRNINDKLDTYLGNLAKIEFNFNVNELKTFYDSLKLSNTEYEKNCIFKKELKKRNIEMPFEFGNNNSMVDWLIELRK</sequence>
<feature type="transmembrane region" description="Helical" evidence="2">
    <location>
        <begin position="419"/>
        <end position="439"/>
    </location>
</feature>
<comment type="caution">
    <text evidence="3">The sequence shown here is derived from an EMBL/GenBank/DDBJ whole genome shotgun (WGS) entry which is preliminary data.</text>
</comment>